<evidence type="ECO:0000313" key="3">
    <source>
        <dbReference type="Proteomes" id="UP000198878"/>
    </source>
</evidence>
<evidence type="ECO:0000256" key="1">
    <source>
        <dbReference type="SAM" id="MobiDB-lite"/>
    </source>
</evidence>
<dbReference type="Proteomes" id="UP000198878">
    <property type="component" value="Unassembled WGS sequence"/>
</dbReference>
<dbReference type="EMBL" id="FNUJ01000002">
    <property type="protein sequence ID" value="SEF24513.1"/>
    <property type="molecule type" value="Genomic_DNA"/>
</dbReference>
<keyword evidence="3" id="KW-1185">Reference proteome</keyword>
<reference evidence="3" key="1">
    <citation type="submission" date="2016-10" db="EMBL/GenBank/DDBJ databases">
        <authorList>
            <person name="Varghese N."/>
            <person name="Submissions S."/>
        </authorList>
    </citation>
    <scope>NUCLEOTIDE SEQUENCE [LARGE SCALE GENOMIC DNA]</scope>
    <source>
        <strain evidence="3">DSM 44654</strain>
    </source>
</reference>
<protein>
    <submittedName>
        <fullName evidence="2">Uncharacterized protein</fullName>
    </submittedName>
</protein>
<sequence>MTQRPRHPSSVIPPHPPPRYVTAPPAGTADLLAQWMNGKKPTTTTARPDHGSGLRFACYGRTSTTRHQDRDGQVPRFALAGLIHCGVCDRRLDTH</sequence>
<evidence type="ECO:0000313" key="2">
    <source>
        <dbReference type="EMBL" id="SEF24513.1"/>
    </source>
</evidence>
<organism evidence="2 3">
    <name type="scientific">Amycolatopsis pretoriensis</name>
    <dbReference type="NCBI Taxonomy" id="218821"/>
    <lineage>
        <taxon>Bacteria</taxon>
        <taxon>Bacillati</taxon>
        <taxon>Actinomycetota</taxon>
        <taxon>Actinomycetes</taxon>
        <taxon>Pseudonocardiales</taxon>
        <taxon>Pseudonocardiaceae</taxon>
        <taxon>Amycolatopsis</taxon>
    </lineage>
</organism>
<name>A0A1H5QEF4_9PSEU</name>
<proteinExistence type="predicted"/>
<accession>A0A1H5QEF4</accession>
<gene>
    <name evidence="2" type="ORF">SAMN05421837_102748</name>
</gene>
<dbReference type="AlphaFoldDB" id="A0A1H5QEF4"/>
<feature type="region of interest" description="Disordered" evidence="1">
    <location>
        <begin position="1"/>
        <end position="20"/>
    </location>
</feature>